<dbReference type="PANTHER" id="PTHR12874:SF9">
    <property type="entry name" value="F-BOX ONLY PROTEIN 48"/>
    <property type="match status" value="1"/>
</dbReference>
<dbReference type="AlphaFoldDB" id="L8GJK9"/>
<keyword evidence="3" id="KW-1185">Reference proteome</keyword>
<organism evidence="2 3">
    <name type="scientific">Acanthamoeba castellanii (strain ATCC 30010 / Neff)</name>
    <dbReference type="NCBI Taxonomy" id="1257118"/>
    <lineage>
        <taxon>Eukaryota</taxon>
        <taxon>Amoebozoa</taxon>
        <taxon>Discosea</taxon>
        <taxon>Longamoebia</taxon>
        <taxon>Centramoebida</taxon>
        <taxon>Acanthamoebidae</taxon>
        <taxon>Acanthamoeba</taxon>
    </lineage>
</organism>
<evidence type="ECO:0000313" key="2">
    <source>
        <dbReference type="EMBL" id="ELR12923.1"/>
    </source>
</evidence>
<dbReference type="SMART" id="SM00256">
    <property type="entry name" value="FBOX"/>
    <property type="match status" value="1"/>
</dbReference>
<dbReference type="GO" id="GO:0005737">
    <property type="term" value="C:cytoplasm"/>
    <property type="evidence" value="ECO:0007669"/>
    <property type="project" value="TreeGrafter"/>
</dbReference>
<dbReference type="GO" id="GO:0031146">
    <property type="term" value="P:SCF-dependent proteasomal ubiquitin-dependent protein catabolic process"/>
    <property type="evidence" value="ECO:0007669"/>
    <property type="project" value="TreeGrafter"/>
</dbReference>
<dbReference type="SUPFAM" id="SSF81383">
    <property type="entry name" value="F-box domain"/>
    <property type="match status" value="1"/>
</dbReference>
<protein>
    <submittedName>
        <fullName evidence="2">Fbox domain containing protein</fullName>
    </submittedName>
</protein>
<dbReference type="KEGG" id="acan:ACA1_095730"/>
<dbReference type="InterPro" id="IPR036047">
    <property type="entry name" value="F-box-like_dom_sf"/>
</dbReference>
<dbReference type="Gene3D" id="1.20.1280.50">
    <property type="match status" value="1"/>
</dbReference>
<name>L8GJK9_ACACF</name>
<dbReference type="GO" id="GO:0019005">
    <property type="term" value="C:SCF ubiquitin ligase complex"/>
    <property type="evidence" value="ECO:0007669"/>
    <property type="project" value="TreeGrafter"/>
</dbReference>
<proteinExistence type="predicted"/>
<dbReference type="Pfam" id="PF12937">
    <property type="entry name" value="F-box-like"/>
    <property type="match status" value="1"/>
</dbReference>
<dbReference type="GeneID" id="14913417"/>
<evidence type="ECO:0000313" key="3">
    <source>
        <dbReference type="Proteomes" id="UP000011083"/>
    </source>
</evidence>
<dbReference type="InterPro" id="IPR001810">
    <property type="entry name" value="F-box_dom"/>
</dbReference>
<dbReference type="PANTHER" id="PTHR12874">
    <property type="entry name" value="F-BOX ONLY PROTEIN 48-RELATED"/>
    <property type="match status" value="1"/>
</dbReference>
<reference evidence="2 3" key="1">
    <citation type="journal article" date="2013" name="Genome Biol.">
        <title>Genome of Acanthamoeba castellanii highlights extensive lateral gene transfer and early evolution of tyrosine kinase signaling.</title>
        <authorList>
            <person name="Clarke M."/>
            <person name="Lohan A.J."/>
            <person name="Liu B."/>
            <person name="Lagkouvardos I."/>
            <person name="Roy S."/>
            <person name="Zafar N."/>
            <person name="Bertelli C."/>
            <person name="Schilde C."/>
            <person name="Kianianmomeni A."/>
            <person name="Burglin T.R."/>
            <person name="Frech C."/>
            <person name="Turcotte B."/>
            <person name="Kopec K.O."/>
            <person name="Synnott J.M."/>
            <person name="Choo C."/>
            <person name="Paponov I."/>
            <person name="Finkler A."/>
            <person name="Soon Heng Tan C."/>
            <person name="Hutchins A.P."/>
            <person name="Weinmeier T."/>
            <person name="Rattei T."/>
            <person name="Chu J.S."/>
            <person name="Gimenez G."/>
            <person name="Irimia M."/>
            <person name="Rigden D.J."/>
            <person name="Fitzpatrick D.A."/>
            <person name="Lorenzo-Morales J."/>
            <person name="Bateman A."/>
            <person name="Chiu C.H."/>
            <person name="Tang P."/>
            <person name="Hegemann P."/>
            <person name="Fromm H."/>
            <person name="Raoult D."/>
            <person name="Greub G."/>
            <person name="Miranda-Saavedra D."/>
            <person name="Chen N."/>
            <person name="Nash P."/>
            <person name="Ginger M.L."/>
            <person name="Horn M."/>
            <person name="Schaap P."/>
            <person name="Caler L."/>
            <person name="Loftus B."/>
        </authorList>
    </citation>
    <scope>NUCLEOTIDE SEQUENCE [LARGE SCALE GENOMIC DNA]</scope>
    <source>
        <strain evidence="2 3">Neff</strain>
    </source>
</reference>
<accession>L8GJK9</accession>
<evidence type="ECO:0000259" key="1">
    <source>
        <dbReference type="PROSITE" id="PS50181"/>
    </source>
</evidence>
<sequence>MVLTAPLPDEVLLHLFSYLDLSATVAALRVSRHWHELANDPVVWKRLCGEREFPKVDRRRFGSDWKRWYRCMTERIAVNAFRNDYPRPAHSYEPPIRVLVEPDASVRTLVRVIACSSMMPPHKLHLFRIDDLDGLVALEDPTQKLVDAGITSNTNVSFGLCARPPK</sequence>
<dbReference type="VEuPathDB" id="AmoebaDB:ACA1_095730"/>
<dbReference type="PROSITE" id="PS50181">
    <property type="entry name" value="FBOX"/>
    <property type="match status" value="1"/>
</dbReference>
<dbReference type="RefSeq" id="XP_004334936.1">
    <property type="nucleotide sequence ID" value="XM_004334888.1"/>
</dbReference>
<gene>
    <name evidence="2" type="ORF">ACA1_095730</name>
</gene>
<dbReference type="OrthoDB" id="10257471at2759"/>
<dbReference type="Proteomes" id="UP000011083">
    <property type="component" value="Unassembled WGS sequence"/>
</dbReference>
<dbReference type="EMBL" id="KB008103">
    <property type="protein sequence ID" value="ELR12923.1"/>
    <property type="molecule type" value="Genomic_DNA"/>
</dbReference>
<feature type="domain" description="F-box" evidence="1">
    <location>
        <begin position="1"/>
        <end position="47"/>
    </location>
</feature>